<reference evidence="5" key="1">
    <citation type="submission" date="2022-08" db="EMBL/GenBank/DDBJ databases">
        <authorList>
            <person name="Gutierrez-Valencia J."/>
        </authorList>
    </citation>
    <scope>NUCLEOTIDE SEQUENCE</scope>
</reference>
<feature type="domain" description="HAT C-terminal dimerisation" evidence="3">
    <location>
        <begin position="455"/>
        <end position="536"/>
    </location>
</feature>
<dbReference type="InterPro" id="IPR052035">
    <property type="entry name" value="ZnF_BED_domain_contain"/>
</dbReference>
<feature type="region of interest" description="Disordered" evidence="2">
    <location>
        <begin position="405"/>
        <end position="425"/>
    </location>
</feature>
<evidence type="ECO:0000313" key="6">
    <source>
        <dbReference type="Proteomes" id="UP001154282"/>
    </source>
</evidence>
<feature type="domain" description="hAT-like transposase RNase-H fold" evidence="4">
    <location>
        <begin position="298"/>
        <end position="399"/>
    </location>
</feature>
<sequence length="610" mass="69714">MVITDEKTFRDVEKEGFRRYSRALRPEFSIPSRVTISRDCLALFEAEKQKLKRVIKTQRVCLTTDTWSSNQNLNYMCLTAHWIDNEWILHKRILNLCTIANHKGETIGQAIEGCLKGWGIHKIFTITVDNASTNDSAIKYIVRRSKNTGGTVLKHEFLHLRCSAHILNLILQEGMKELDDSVIKIRNVVRYVRSSPARLLIFKRCIEMEEIKFKGLVGLDVETRWNSTYVMLRAAEQFEKAFARMTDEDSKYLGYFNGEGKKKNKLLGPPMDDDFDKARCLLKFLELFYMVTLKFSSTLSITSNLFFHELIALQDEMVHLSSSDDAMLRDKSIRMMSKFMKYWVNVENLNPLLYVAVVLDPRYKLRYVKYCFEDLYNEAHAKQLTNNVEKVLNRLYDQYLVDSGSSGKEKGVVSEGGSDSTTSFVGAEKDPAKLRQLRFARAMEEKDSSGGKSECAKYLAEPCEKLKDEFDILLWWKVNSSIYPILAQVARDVLAVPMSTVASESTFSTSGRIVDPSRTSLAPIMVEALVCTQNWLRSKPLINDSEAVPLDALSDPNEDQANGNVLIFLSYFLTLTTFHFEVANHFPFLPDFLDSSPFILTEDDGLIIDA</sequence>
<dbReference type="AlphaFoldDB" id="A0AAV0H189"/>
<dbReference type="InterPro" id="IPR012337">
    <property type="entry name" value="RNaseH-like_sf"/>
</dbReference>
<evidence type="ECO:0008006" key="7">
    <source>
        <dbReference type="Google" id="ProtNLM"/>
    </source>
</evidence>
<organism evidence="5 6">
    <name type="scientific">Linum tenue</name>
    <dbReference type="NCBI Taxonomy" id="586396"/>
    <lineage>
        <taxon>Eukaryota</taxon>
        <taxon>Viridiplantae</taxon>
        <taxon>Streptophyta</taxon>
        <taxon>Embryophyta</taxon>
        <taxon>Tracheophyta</taxon>
        <taxon>Spermatophyta</taxon>
        <taxon>Magnoliopsida</taxon>
        <taxon>eudicotyledons</taxon>
        <taxon>Gunneridae</taxon>
        <taxon>Pentapetalae</taxon>
        <taxon>rosids</taxon>
        <taxon>fabids</taxon>
        <taxon>Malpighiales</taxon>
        <taxon>Linaceae</taxon>
        <taxon>Linum</taxon>
    </lineage>
</organism>
<evidence type="ECO:0000256" key="2">
    <source>
        <dbReference type="SAM" id="MobiDB-lite"/>
    </source>
</evidence>
<evidence type="ECO:0000256" key="1">
    <source>
        <dbReference type="ARBA" id="ARBA00023125"/>
    </source>
</evidence>
<evidence type="ECO:0000259" key="4">
    <source>
        <dbReference type="Pfam" id="PF14372"/>
    </source>
</evidence>
<dbReference type="EMBL" id="CAMGYJ010000002">
    <property type="protein sequence ID" value="CAI0378652.1"/>
    <property type="molecule type" value="Genomic_DNA"/>
</dbReference>
<name>A0AAV0H189_9ROSI</name>
<evidence type="ECO:0000259" key="3">
    <source>
        <dbReference type="Pfam" id="PF05699"/>
    </source>
</evidence>
<dbReference type="PANTHER" id="PTHR46481:SF8">
    <property type="entry name" value="ZINC FINGER BED DOMAIN-CONTAINING PROTEIN RICESLEEPER 1-LIKE"/>
    <property type="match status" value="1"/>
</dbReference>
<dbReference type="Pfam" id="PF05699">
    <property type="entry name" value="Dimer_Tnp_hAT"/>
    <property type="match status" value="1"/>
</dbReference>
<dbReference type="InterPro" id="IPR008906">
    <property type="entry name" value="HATC_C_dom"/>
</dbReference>
<gene>
    <name evidence="5" type="ORF">LITE_LOCUS1951</name>
</gene>
<protein>
    <recommendedName>
        <fullName evidence="7">Transposase</fullName>
    </recommendedName>
</protein>
<dbReference type="SUPFAM" id="SSF53098">
    <property type="entry name" value="Ribonuclease H-like"/>
    <property type="match status" value="1"/>
</dbReference>
<dbReference type="InterPro" id="IPR025525">
    <property type="entry name" value="hAT-like_transposase_RNase-H"/>
</dbReference>
<dbReference type="GO" id="GO:0046983">
    <property type="term" value="F:protein dimerization activity"/>
    <property type="evidence" value="ECO:0007669"/>
    <property type="project" value="InterPro"/>
</dbReference>
<dbReference type="Proteomes" id="UP001154282">
    <property type="component" value="Unassembled WGS sequence"/>
</dbReference>
<dbReference type="GO" id="GO:0003677">
    <property type="term" value="F:DNA binding"/>
    <property type="evidence" value="ECO:0007669"/>
    <property type="project" value="UniProtKB-KW"/>
</dbReference>
<dbReference type="Pfam" id="PF14372">
    <property type="entry name" value="hAT-like_RNase-H"/>
    <property type="match status" value="1"/>
</dbReference>
<evidence type="ECO:0000313" key="5">
    <source>
        <dbReference type="EMBL" id="CAI0378652.1"/>
    </source>
</evidence>
<dbReference type="PANTHER" id="PTHR46481">
    <property type="entry name" value="ZINC FINGER BED DOMAIN-CONTAINING PROTEIN 4"/>
    <property type="match status" value="1"/>
</dbReference>
<accession>A0AAV0H189</accession>
<proteinExistence type="predicted"/>
<keyword evidence="1" id="KW-0238">DNA-binding</keyword>
<keyword evidence="6" id="KW-1185">Reference proteome</keyword>
<comment type="caution">
    <text evidence="5">The sequence shown here is derived from an EMBL/GenBank/DDBJ whole genome shotgun (WGS) entry which is preliminary data.</text>
</comment>